<protein>
    <submittedName>
        <fullName evidence="2">DUF4260 family protein</fullName>
    </submittedName>
</protein>
<keyword evidence="1" id="KW-0812">Transmembrane</keyword>
<dbReference type="OrthoDB" id="9813911at2"/>
<evidence type="ECO:0000313" key="3">
    <source>
        <dbReference type="Proteomes" id="UP000307507"/>
    </source>
</evidence>
<keyword evidence="1" id="KW-1133">Transmembrane helix</keyword>
<dbReference type="RefSeq" id="WP_136402088.1">
    <property type="nucleotide sequence ID" value="NZ_SSNZ01000002.1"/>
</dbReference>
<keyword evidence="1" id="KW-0472">Membrane</keyword>
<dbReference type="Proteomes" id="UP000307507">
    <property type="component" value="Unassembled WGS sequence"/>
</dbReference>
<evidence type="ECO:0000256" key="1">
    <source>
        <dbReference type="SAM" id="Phobius"/>
    </source>
</evidence>
<feature type="transmembrane region" description="Helical" evidence="1">
    <location>
        <begin position="12"/>
        <end position="30"/>
    </location>
</feature>
<organism evidence="2 3">
    <name type="scientific">Flavobacterium supellecticarium</name>
    <dbReference type="NCBI Taxonomy" id="2565924"/>
    <lineage>
        <taxon>Bacteria</taxon>
        <taxon>Pseudomonadati</taxon>
        <taxon>Bacteroidota</taxon>
        <taxon>Flavobacteriia</taxon>
        <taxon>Flavobacteriales</taxon>
        <taxon>Flavobacteriaceae</taxon>
        <taxon>Flavobacterium</taxon>
    </lineage>
</organism>
<feature type="transmembrane region" description="Helical" evidence="1">
    <location>
        <begin position="50"/>
        <end position="75"/>
    </location>
</feature>
<dbReference type="AlphaFoldDB" id="A0A4S3ZYU0"/>
<proteinExistence type="predicted"/>
<name>A0A4S3ZYU0_9FLAO</name>
<reference evidence="2 3" key="1">
    <citation type="submission" date="2019-04" db="EMBL/GenBank/DDBJ databases">
        <title>Flavobacterium sp. nov. isolated from construction timber.</title>
        <authorList>
            <person name="Lin S.-Y."/>
            <person name="Chang C.-T."/>
            <person name="Young C.-C."/>
        </authorList>
    </citation>
    <scope>NUCLEOTIDE SEQUENCE [LARGE SCALE GENOMIC DNA]</scope>
    <source>
        <strain evidence="2 3">CC-CTC003</strain>
    </source>
</reference>
<keyword evidence="3" id="KW-1185">Reference proteome</keyword>
<dbReference type="InterPro" id="IPR025356">
    <property type="entry name" value="DUF4260"/>
</dbReference>
<dbReference type="Pfam" id="PF14079">
    <property type="entry name" value="DUF4260"/>
    <property type="match status" value="1"/>
</dbReference>
<evidence type="ECO:0000313" key="2">
    <source>
        <dbReference type="EMBL" id="THF51101.1"/>
    </source>
</evidence>
<comment type="caution">
    <text evidence="2">The sequence shown here is derived from an EMBL/GenBank/DDBJ whole genome shotgun (WGS) entry which is preliminary data.</text>
</comment>
<accession>A0A4S3ZYU0</accession>
<sequence length="120" mass="13711">MKKILQLEEAALFLAGLILFLQLDFAWWWFPLLLLVPDVSMLGYLFGNKIGAWSYNFAHHKAVAIIVYFIGIYTVNKNLELAGIILFCHSSMDRVFGYGLKYIEGFSKTHLGIIGKHKTQ</sequence>
<dbReference type="EMBL" id="SSNZ01000002">
    <property type="protein sequence ID" value="THF51101.1"/>
    <property type="molecule type" value="Genomic_DNA"/>
</dbReference>
<gene>
    <name evidence="2" type="ORF">E6C50_04800</name>
</gene>